<evidence type="ECO:0000256" key="4">
    <source>
        <dbReference type="ARBA" id="ARBA00010898"/>
    </source>
</evidence>
<dbReference type="InterPro" id="IPR029000">
    <property type="entry name" value="Cyclophilin-like_dom_sf"/>
</dbReference>
<comment type="similarity">
    <text evidence="4">Belongs to the cyclophilin-type PPIase family. PPIase D subfamily.</text>
</comment>
<evidence type="ECO:0000256" key="2">
    <source>
        <dbReference type="ARBA" id="ARBA00002388"/>
    </source>
</evidence>
<dbReference type="FunFam" id="2.40.100.10:FF:000009">
    <property type="entry name" value="Peptidyl-prolyl cis-trans isomerase D"/>
    <property type="match status" value="1"/>
</dbReference>
<keyword evidence="6" id="KW-0963">Cytoplasm</keyword>
<dbReference type="GO" id="GO:0016018">
    <property type="term" value="F:cyclosporin A binding"/>
    <property type="evidence" value="ECO:0007669"/>
    <property type="project" value="TreeGrafter"/>
</dbReference>
<evidence type="ECO:0000256" key="6">
    <source>
        <dbReference type="ARBA" id="ARBA00022490"/>
    </source>
</evidence>
<dbReference type="GO" id="GO:0005737">
    <property type="term" value="C:cytoplasm"/>
    <property type="evidence" value="ECO:0007669"/>
    <property type="project" value="UniProtKB-SubCell"/>
</dbReference>
<evidence type="ECO:0000256" key="1">
    <source>
        <dbReference type="ARBA" id="ARBA00000971"/>
    </source>
</evidence>
<dbReference type="CDD" id="cd01926">
    <property type="entry name" value="cyclophilin_ABH_like"/>
    <property type="match status" value="1"/>
</dbReference>
<evidence type="ECO:0000259" key="11">
    <source>
        <dbReference type="PROSITE" id="PS50072"/>
    </source>
</evidence>
<comment type="caution">
    <text evidence="12">The sequence shown here is derived from an EMBL/GenBank/DDBJ whole genome shotgun (WGS) entry which is preliminary data.</text>
</comment>
<dbReference type="InterPro" id="IPR002130">
    <property type="entry name" value="Cyclophilin-type_PPIase_dom"/>
</dbReference>
<dbReference type="PROSITE" id="PS00170">
    <property type="entry name" value="CSA_PPIASE_1"/>
    <property type="match status" value="1"/>
</dbReference>
<dbReference type="AlphaFoldDB" id="A0AAV9P7N8"/>
<keyword evidence="13" id="KW-1185">Reference proteome</keyword>
<dbReference type="PRINTS" id="PR00153">
    <property type="entry name" value="CSAPPISMRASE"/>
</dbReference>
<dbReference type="PROSITE" id="PS50072">
    <property type="entry name" value="CSA_PPIASE_2"/>
    <property type="match status" value="1"/>
</dbReference>
<sequence length="376" mass="40723">MATNGAAKRSHVWFKISIGGTEAGRVLFQLYNDVVPKTAENFRALCTGEKGPGASGKPLHYAGSTFHRVIKGFMIQGGDFTEGNGTGGESIYGEKFEDENFELKHEKPFLLSMANAGPGTNGSQFFVTTVPTPHLDGKHVVFGEVVGGKSVVRQVENTAVGANDVPEARCVIEECGEVPEGEDVGEFVKKTPDATGDAYEDYPDDQLGPGEEWKGTEIVRIATEVKGMGSQAFKGGDAKLALGKYQKAIRYLQEYPTPLEGDPADMAQQLSRLKIALYNNCCQMQLKLQQYRDAAGSADKAIGVEGITDGDKGKALYRKALAAKETRNEEEALRCLEEAGRLVPGDGAVQRELAEVKKKAAERKAKERKAYAKMFD</sequence>
<protein>
    <recommendedName>
        <fullName evidence="5">peptidylprolyl isomerase</fullName>
        <ecNumber evidence="5">5.2.1.8</ecNumber>
    </recommendedName>
</protein>
<dbReference type="SUPFAM" id="SSF50891">
    <property type="entry name" value="Cyclophilin-like"/>
    <property type="match status" value="1"/>
</dbReference>
<comment type="subcellular location">
    <subcellularLocation>
        <location evidence="3">Cytoplasm</location>
    </subcellularLocation>
</comment>
<evidence type="ECO:0000256" key="8">
    <source>
        <dbReference type="ARBA" id="ARBA00022803"/>
    </source>
</evidence>
<dbReference type="PANTHER" id="PTHR11071">
    <property type="entry name" value="PEPTIDYL-PROLYL CIS-TRANS ISOMERASE"/>
    <property type="match status" value="1"/>
</dbReference>
<evidence type="ECO:0000313" key="12">
    <source>
        <dbReference type="EMBL" id="KAK5168162.1"/>
    </source>
</evidence>
<accession>A0AAV9P7N8</accession>
<evidence type="ECO:0000256" key="5">
    <source>
        <dbReference type="ARBA" id="ARBA00013194"/>
    </source>
</evidence>
<dbReference type="PANTHER" id="PTHR11071:SF561">
    <property type="entry name" value="PEPTIDYL-PROLYL CIS-TRANS ISOMERASE D-RELATED"/>
    <property type="match status" value="1"/>
</dbReference>
<keyword evidence="8" id="KW-0802">TPR repeat</keyword>
<reference evidence="12 13" key="1">
    <citation type="submission" date="2023-08" db="EMBL/GenBank/DDBJ databases">
        <title>Black Yeasts Isolated from many extreme environments.</title>
        <authorList>
            <person name="Coleine C."/>
            <person name="Stajich J.E."/>
            <person name="Selbmann L."/>
        </authorList>
    </citation>
    <scope>NUCLEOTIDE SEQUENCE [LARGE SCALE GENOMIC DNA]</scope>
    <source>
        <strain evidence="12 13">CCFEE 5935</strain>
    </source>
</reference>
<dbReference type="Gene3D" id="2.40.100.10">
    <property type="entry name" value="Cyclophilin-like"/>
    <property type="match status" value="1"/>
</dbReference>
<dbReference type="Proteomes" id="UP001337655">
    <property type="component" value="Unassembled WGS sequence"/>
</dbReference>
<keyword evidence="9" id="KW-0697">Rotamase</keyword>
<dbReference type="GO" id="GO:0042026">
    <property type="term" value="P:protein refolding"/>
    <property type="evidence" value="ECO:0007669"/>
    <property type="project" value="UniProtKB-ARBA"/>
</dbReference>
<dbReference type="InterPro" id="IPR011990">
    <property type="entry name" value="TPR-like_helical_dom_sf"/>
</dbReference>
<dbReference type="RefSeq" id="XP_064657772.1">
    <property type="nucleotide sequence ID" value="XM_064803971.1"/>
</dbReference>
<evidence type="ECO:0000256" key="9">
    <source>
        <dbReference type="ARBA" id="ARBA00023110"/>
    </source>
</evidence>
<dbReference type="EMBL" id="JAVRRT010000010">
    <property type="protein sequence ID" value="KAK5168162.1"/>
    <property type="molecule type" value="Genomic_DNA"/>
</dbReference>
<evidence type="ECO:0000256" key="10">
    <source>
        <dbReference type="ARBA" id="ARBA00023235"/>
    </source>
</evidence>
<evidence type="ECO:0000313" key="13">
    <source>
        <dbReference type="Proteomes" id="UP001337655"/>
    </source>
</evidence>
<evidence type="ECO:0000256" key="7">
    <source>
        <dbReference type="ARBA" id="ARBA00022737"/>
    </source>
</evidence>
<dbReference type="Gene3D" id="1.25.40.10">
    <property type="entry name" value="Tetratricopeptide repeat domain"/>
    <property type="match status" value="1"/>
</dbReference>
<keyword evidence="7" id="KW-0677">Repeat</keyword>
<dbReference type="FunFam" id="1.25.40.10:FF:000029">
    <property type="entry name" value="peptidyl-prolyl cis-trans isomerase D"/>
    <property type="match status" value="1"/>
</dbReference>
<gene>
    <name evidence="12" type="primary">CPR6</name>
    <name evidence="12" type="ORF">LTR77_006730</name>
</gene>
<keyword evidence="10 12" id="KW-0413">Isomerase</keyword>
<dbReference type="GO" id="GO:0003755">
    <property type="term" value="F:peptidyl-prolyl cis-trans isomerase activity"/>
    <property type="evidence" value="ECO:0007669"/>
    <property type="project" value="UniProtKB-KW"/>
</dbReference>
<dbReference type="InterPro" id="IPR020892">
    <property type="entry name" value="Cyclophilin-type_PPIase_CS"/>
</dbReference>
<dbReference type="GeneID" id="89928070"/>
<feature type="domain" description="PPIase cyclophilin-type" evidence="11">
    <location>
        <begin position="13"/>
        <end position="177"/>
    </location>
</feature>
<dbReference type="EC" id="5.2.1.8" evidence="5"/>
<dbReference type="Pfam" id="PF00160">
    <property type="entry name" value="Pro_isomerase"/>
    <property type="match status" value="1"/>
</dbReference>
<comment type="catalytic activity">
    <reaction evidence="1">
        <text>[protein]-peptidylproline (omega=180) = [protein]-peptidylproline (omega=0)</text>
        <dbReference type="Rhea" id="RHEA:16237"/>
        <dbReference type="Rhea" id="RHEA-COMP:10747"/>
        <dbReference type="Rhea" id="RHEA-COMP:10748"/>
        <dbReference type="ChEBI" id="CHEBI:83833"/>
        <dbReference type="ChEBI" id="CHEBI:83834"/>
        <dbReference type="EC" id="5.2.1.8"/>
    </reaction>
</comment>
<organism evidence="12 13">
    <name type="scientific">Saxophila tyrrhenica</name>
    <dbReference type="NCBI Taxonomy" id="1690608"/>
    <lineage>
        <taxon>Eukaryota</taxon>
        <taxon>Fungi</taxon>
        <taxon>Dikarya</taxon>
        <taxon>Ascomycota</taxon>
        <taxon>Pezizomycotina</taxon>
        <taxon>Dothideomycetes</taxon>
        <taxon>Dothideomycetidae</taxon>
        <taxon>Mycosphaerellales</taxon>
        <taxon>Extremaceae</taxon>
        <taxon>Saxophila</taxon>
    </lineage>
</organism>
<proteinExistence type="inferred from homology"/>
<evidence type="ECO:0000256" key="3">
    <source>
        <dbReference type="ARBA" id="ARBA00004496"/>
    </source>
</evidence>
<name>A0AAV9P7N8_9PEZI</name>
<dbReference type="SUPFAM" id="SSF48452">
    <property type="entry name" value="TPR-like"/>
    <property type="match status" value="1"/>
</dbReference>
<dbReference type="GO" id="GO:0051082">
    <property type="term" value="F:unfolded protein binding"/>
    <property type="evidence" value="ECO:0007669"/>
    <property type="project" value="UniProtKB-ARBA"/>
</dbReference>
<comment type="function">
    <text evidence="2">PPIases accelerate the folding of proteins. It catalyzes the cis-trans isomerization of proline imidic peptide bonds in oligopeptides.</text>
</comment>